<accession>U4U1A8</accession>
<protein>
    <submittedName>
        <fullName evidence="2">Uncharacterized protein</fullName>
    </submittedName>
</protein>
<dbReference type="Proteomes" id="UP000030742">
    <property type="component" value="Unassembled WGS sequence"/>
</dbReference>
<evidence type="ECO:0000313" key="3">
    <source>
        <dbReference type="Proteomes" id="UP000030742"/>
    </source>
</evidence>
<gene>
    <name evidence="2" type="ORF">D910_03507</name>
</gene>
<dbReference type="OrthoDB" id="45365at2759"/>
<dbReference type="PANTHER" id="PTHR45774:SF3">
    <property type="entry name" value="BTB (POZ) DOMAIN-CONTAINING 2B-RELATED"/>
    <property type="match status" value="1"/>
</dbReference>
<evidence type="ECO:0000256" key="1">
    <source>
        <dbReference type="SAM" id="MobiDB-lite"/>
    </source>
</evidence>
<dbReference type="STRING" id="77166.U4U1A8"/>
<proteinExistence type="predicted"/>
<name>U4U1A8_DENPD</name>
<dbReference type="GO" id="GO:0000932">
    <property type="term" value="C:P-body"/>
    <property type="evidence" value="ECO:0007669"/>
    <property type="project" value="TreeGrafter"/>
</dbReference>
<organism evidence="2 3">
    <name type="scientific">Dendroctonus ponderosae</name>
    <name type="common">Mountain pine beetle</name>
    <dbReference type="NCBI Taxonomy" id="77166"/>
    <lineage>
        <taxon>Eukaryota</taxon>
        <taxon>Metazoa</taxon>
        <taxon>Ecdysozoa</taxon>
        <taxon>Arthropoda</taxon>
        <taxon>Hexapoda</taxon>
        <taxon>Insecta</taxon>
        <taxon>Pterygota</taxon>
        <taxon>Neoptera</taxon>
        <taxon>Endopterygota</taxon>
        <taxon>Coleoptera</taxon>
        <taxon>Polyphaga</taxon>
        <taxon>Cucujiformia</taxon>
        <taxon>Curculionidae</taxon>
        <taxon>Scolytinae</taxon>
        <taxon>Dendroctonus</taxon>
    </lineage>
</organism>
<dbReference type="AlphaFoldDB" id="U4U1A8"/>
<dbReference type="GO" id="GO:0022008">
    <property type="term" value="P:neurogenesis"/>
    <property type="evidence" value="ECO:0007669"/>
    <property type="project" value="TreeGrafter"/>
</dbReference>
<dbReference type="InterPro" id="IPR038648">
    <property type="entry name" value="PHR_sf"/>
</dbReference>
<dbReference type="GO" id="GO:0005829">
    <property type="term" value="C:cytosol"/>
    <property type="evidence" value="ECO:0007669"/>
    <property type="project" value="TreeGrafter"/>
</dbReference>
<evidence type="ECO:0000313" key="2">
    <source>
        <dbReference type="EMBL" id="ERL86093.1"/>
    </source>
</evidence>
<dbReference type="PANTHER" id="PTHR45774">
    <property type="entry name" value="BTB/POZ DOMAIN-CONTAINING"/>
    <property type="match status" value="1"/>
</dbReference>
<dbReference type="EMBL" id="KB631789">
    <property type="protein sequence ID" value="ERL86093.1"/>
    <property type="molecule type" value="Genomic_DNA"/>
</dbReference>
<reference evidence="2 3" key="1">
    <citation type="journal article" date="2013" name="Genome Biol.">
        <title>Draft genome of the mountain pine beetle, Dendroctonus ponderosae Hopkins, a major forest pest.</title>
        <authorList>
            <person name="Keeling C.I."/>
            <person name="Yuen M.M."/>
            <person name="Liao N.Y."/>
            <person name="Docking T.R."/>
            <person name="Chan S.K."/>
            <person name="Taylor G.A."/>
            <person name="Palmquist D.L."/>
            <person name="Jackman S.D."/>
            <person name="Nguyen A."/>
            <person name="Li M."/>
            <person name="Henderson H."/>
            <person name="Janes J.K."/>
            <person name="Zhao Y."/>
            <person name="Pandoh P."/>
            <person name="Moore R."/>
            <person name="Sperling F.A."/>
            <person name="Huber D.P."/>
            <person name="Birol I."/>
            <person name="Jones S.J."/>
            <person name="Bohlmann J."/>
        </authorList>
    </citation>
    <scope>NUCLEOTIDE SEQUENCE</scope>
</reference>
<feature type="region of interest" description="Disordered" evidence="1">
    <location>
        <begin position="201"/>
        <end position="220"/>
    </location>
</feature>
<dbReference type="Gene3D" id="2.60.120.820">
    <property type="entry name" value="PHR domain"/>
    <property type="match status" value="1"/>
</dbReference>
<sequence length="220" mass="24692">MDTSRTSMIQFASLIAETFKDSTKKMICNRMLLRTTDCMNTSVLDCAVTFSCDKNVCVYGSGLKLLTYCERKLINLKILQVPAQIPTADERYDPFSMVYGELLYAHLLDAEGSRLTYTHFTSRVQYHSLVEISFNRPIYIQKNKMYKVGVVLNKTGCYPIGSYPYQSTCNGVTFTFTQGQGGDSVRDGLIRSIIFAFPPSSNPNANPEIPGDHNIQPSLM</sequence>